<evidence type="ECO:0000256" key="1">
    <source>
        <dbReference type="SAM" id="Phobius"/>
    </source>
</evidence>
<accession>A0A0H3L253</accession>
<keyword evidence="1" id="KW-0812">Transmembrane</keyword>
<feature type="transmembrane region" description="Helical" evidence="1">
    <location>
        <begin position="20"/>
        <end position="41"/>
    </location>
</feature>
<gene>
    <name evidence="2" type="ordered locus">PAJ_1857</name>
</gene>
<dbReference type="eggNOG" id="ENOG50345PE">
    <property type="taxonomic scope" value="Bacteria"/>
</dbReference>
<feature type="transmembrane region" description="Helical" evidence="1">
    <location>
        <begin position="101"/>
        <end position="119"/>
    </location>
</feature>
<dbReference type="RefSeq" id="WP_014594123.1">
    <property type="nucleotide sequence ID" value="NC_017531.2"/>
</dbReference>
<organism evidence="2 3">
    <name type="scientific">Pantoea ananatis (strain AJ13355)</name>
    <dbReference type="NCBI Taxonomy" id="932677"/>
    <lineage>
        <taxon>Bacteria</taxon>
        <taxon>Pseudomonadati</taxon>
        <taxon>Pseudomonadota</taxon>
        <taxon>Gammaproteobacteria</taxon>
        <taxon>Enterobacterales</taxon>
        <taxon>Erwiniaceae</taxon>
        <taxon>Pantoea</taxon>
    </lineage>
</organism>
<feature type="transmembrane region" description="Helical" evidence="1">
    <location>
        <begin position="61"/>
        <end position="80"/>
    </location>
</feature>
<evidence type="ECO:0000313" key="3">
    <source>
        <dbReference type="Proteomes" id="UP000006690"/>
    </source>
</evidence>
<name>A0A0H3L253_PANAA</name>
<proteinExistence type="predicted"/>
<dbReference type="KEGG" id="paj:PAJ_1857"/>
<evidence type="ECO:0000313" key="2">
    <source>
        <dbReference type="EMBL" id="BAK11937.1"/>
    </source>
</evidence>
<feature type="transmembrane region" description="Helical" evidence="1">
    <location>
        <begin position="144"/>
        <end position="165"/>
    </location>
</feature>
<sequence>MERMNGDTYAYGQFFIKSLIWAGIFVALSQAVSIIVSLIFTDFIHGNPHRSKSNAVSMMEIFPLIMGFIAIIGVFIVFSLSQAIQVIMLRKLYPAFGRRSCLFVALATPLVTIVTWYSYDYLTPTNFSFVGADWVPPYQHGISFTRYFLTLAYQCMVTAFSLLYFDYEVRKRSKKSVLLGTLLITIIAGALWGYHDATVQYHFIDNPADSPSITDS</sequence>
<dbReference type="AlphaFoldDB" id="A0A0H3L253"/>
<protein>
    <submittedName>
        <fullName evidence="2">Uncharacterized protein</fullName>
    </submittedName>
</protein>
<reference evidence="3" key="1">
    <citation type="journal article" date="2012" name="Appl. Microbiol. Biotechnol.">
        <title>The complete genome sequence of Pantoea ananatis AJ13355, an organism with great biotechnological potential.</title>
        <authorList>
            <person name="Hara Y."/>
            <person name="Kadotani N."/>
            <person name="Izui H."/>
            <person name="Katashkina J.I."/>
            <person name="Kuvaeva T.M."/>
            <person name="Andreeva I.G."/>
            <person name="Golubeva L.I."/>
            <person name="Malko D.B."/>
            <person name="Makeev V.J."/>
            <person name="Mashko S.V."/>
            <person name="Kozlov Y.I."/>
        </authorList>
    </citation>
    <scope>NUCLEOTIDE SEQUENCE [LARGE SCALE GENOMIC DNA]</scope>
    <source>
        <strain evidence="3">AJ13355</strain>
    </source>
</reference>
<dbReference type="HOGENOM" id="CLU_1276600_0_0_6"/>
<dbReference type="EMBL" id="AP012032">
    <property type="protein sequence ID" value="BAK11937.1"/>
    <property type="molecule type" value="Genomic_DNA"/>
</dbReference>
<keyword evidence="1" id="KW-0472">Membrane</keyword>
<dbReference type="OrthoDB" id="9255907at2"/>
<feature type="transmembrane region" description="Helical" evidence="1">
    <location>
        <begin position="177"/>
        <end position="195"/>
    </location>
</feature>
<dbReference type="Proteomes" id="UP000006690">
    <property type="component" value="Chromosome"/>
</dbReference>
<keyword evidence="1" id="KW-1133">Transmembrane helix</keyword>